<accession>A0ACC2RGA0</accession>
<protein>
    <submittedName>
        <fullName evidence="1">Uncharacterized protein</fullName>
    </submittedName>
</protein>
<dbReference type="EMBL" id="QTSX02007283">
    <property type="protein sequence ID" value="KAJ9049049.1"/>
    <property type="molecule type" value="Genomic_DNA"/>
</dbReference>
<reference evidence="1" key="1">
    <citation type="submission" date="2022-04" db="EMBL/GenBank/DDBJ databases">
        <title>Genome of the entomopathogenic fungus Entomophthora muscae.</title>
        <authorList>
            <person name="Elya C."/>
            <person name="Lovett B.R."/>
            <person name="Lee E."/>
            <person name="Macias A.M."/>
            <person name="Hajek A.E."/>
            <person name="De Bivort B.L."/>
            <person name="Kasson M.T."/>
            <person name="De Fine Licht H.H."/>
            <person name="Stajich J.E."/>
        </authorList>
    </citation>
    <scope>NUCLEOTIDE SEQUENCE</scope>
    <source>
        <strain evidence="1">Berkeley</strain>
    </source>
</reference>
<sequence>MTIPSGWSLDTIQDTLWVLVDRNPTGILSAIPLVAGKIGKNLYRSHLPIHPELHHALRHPYVVVRKLLPNLGQGKLGVRLEKVNHDWVCLIDLGLGGLIGLLGHPNQIPFVH</sequence>
<proteinExistence type="predicted"/>
<gene>
    <name evidence="1" type="ORF">DSO57_1028663</name>
</gene>
<dbReference type="Proteomes" id="UP001165960">
    <property type="component" value="Unassembled WGS sequence"/>
</dbReference>
<organism evidence="1 2">
    <name type="scientific">Entomophthora muscae</name>
    <dbReference type="NCBI Taxonomy" id="34485"/>
    <lineage>
        <taxon>Eukaryota</taxon>
        <taxon>Fungi</taxon>
        <taxon>Fungi incertae sedis</taxon>
        <taxon>Zoopagomycota</taxon>
        <taxon>Entomophthoromycotina</taxon>
        <taxon>Entomophthoromycetes</taxon>
        <taxon>Entomophthorales</taxon>
        <taxon>Entomophthoraceae</taxon>
        <taxon>Entomophthora</taxon>
    </lineage>
</organism>
<name>A0ACC2RGA0_9FUNG</name>
<comment type="caution">
    <text evidence="1">The sequence shown here is derived from an EMBL/GenBank/DDBJ whole genome shotgun (WGS) entry which is preliminary data.</text>
</comment>
<keyword evidence="2" id="KW-1185">Reference proteome</keyword>
<evidence type="ECO:0000313" key="2">
    <source>
        <dbReference type="Proteomes" id="UP001165960"/>
    </source>
</evidence>
<evidence type="ECO:0000313" key="1">
    <source>
        <dbReference type="EMBL" id="KAJ9049049.1"/>
    </source>
</evidence>